<dbReference type="PANTHER" id="PTHR10963">
    <property type="entry name" value="GLYCOSYL HYDROLASE-RELATED"/>
    <property type="match status" value="1"/>
</dbReference>
<dbReference type="CDD" id="cd02181">
    <property type="entry name" value="GH16_fungal_Lam16A_glucanase"/>
    <property type="match status" value="1"/>
</dbReference>
<dbReference type="InterPro" id="IPR013320">
    <property type="entry name" value="ConA-like_dom_sf"/>
</dbReference>
<keyword evidence="4" id="KW-1185">Reference proteome</keyword>
<feature type="signal peptide" evidence="1">
    <location>
        <begin position="1"/>
        <end position="21"/>
    </location>
</feature>
<evidence type="ECO:0000259" key="2">
    <source>
        <dbReference type="PROSITE" id="PS51762"/>
    </source>
</evidence>
<protein>
    <recommendedName>
        <fullName evidence="2">GH16 domain-containing protein</fullName>
    </recommendedName>
</protein>
<dbReference type="InterPro" id="IPR050546">
    <property type="entry name" value="Glycosyl_Hydrlase_16"/>
</dbReference>
<reference evidence="3 4" key="1">
    <citation type="submission" date="2017-12" db="EMBL/GenBank/DDBJ databases">
        <title>Comparative genomics of Botrytis spp.</title>
        <authorList>
            <person name="Valero-Jimenez C.A."/>
            <person name="Tapia P."/>
            <person name="Veloso J."/>
            <person name="Silva-Moreno E."/>
            <person name="Staats M."/>
            <person name="Valdes J.H."/>
            <person name="Van Kan J.A.L."/>
        </authorList>
    </citation>
    <scope>NUCLEOTIDE SEQUENCE [LARGE SCALE GENOMIC DNA]</scope>
    <source>
        <strain evidence="3 4">MUCL435</strain>
    </source>
</reference>
<comment type="caution">
    <text evidence="3">The sequence shown here is derived from an EMBL/GenBank/DDBJ whole genome shotgun (WGS) entry which is preliminary data.</text>
</comment>
<dbReference type="Pfam" id="PF26113">
    <property type="entry name" value="GH16_XgeA"/>
    <property type="match status" value="1"/>
</dbReference>
<dbReference type="AlphaFoldDB" id="A0A4S8R279"/>
<proteinExistence type="predicted"/>
<evidence type="ECO:0000313" key="3">
    <source>
        <dbReference type="EMBL" id="THV51480.1"/>
    </source>
</evidence>
<dbReference type="SUPFAM" id="SSF49899">
    <property type="entry name" value="Concanavalin A-like lectins/glucanases"/>
    <property type="match status" value="1"/>
</dbReference>
<organism evidence="3 4">
    <name type="scientific">Botrytis galanthina</name>
    <dbReference type="NCBI Taxonomy" id="278940"/>
    <lineage>
        <taxon>Eukaryota</taxon>
        <taxon>Fungi</taxon>
        <taxon>Dikarya</taxon>
        <taxon>Ascomycota</taxon>
        <taxon>Pezizomycotina</taxon>
        <taxon>Leotiomycetes</taxon>
        <taxon>Helotiales</taxon>
        <taxon>Sclerotiniaceae</taxon>
        <taxon>Botrytis</taxon>
    </lineage>
</organism>
<gene>
    <name evidence="3" type="ORF">BGAL_0109g00070</name>
</gene>
<feature type="chain" id="PRO_5020458708" description="GH16 domain-containing protein" evidence="1">
    <location>
        <begin position="22"/>
        <end position="324"/>
    </location>
</feature>
<dbReference type="PROSITE" id="PS51762">
    <property type="entry name" value="GH16_2"/>
    <property type="match status" value="1"/>
</dbReference>
<dbReference type="PANTHER" id="PTHR10963:SF24">
    <property type="entry name" value="GLYCOSIDASE C21B10.07-RELATED"/>
    <property type="match status" value="1"/>
</dbReference>
<evidence type="ECO:0000256" key="1">
    <source>
        <dbReference type="SAM" id="SignalP"/>
    </source>
</evidence>
<feature type="domain" description="GH16" evidence="2">
    <location>
        <begin position="37"/>
        <end position="296"/>
    </location>
</feature>
<dbReference type="GO" id="GO:0009251">
    <property type="term" value="P:glucan catabolic process"/>
    <property type="evidence" value="ECO:0007669"/>
    <property type="project" value="TreeGrafter"/>
</dbReference>
<dbReference type="InterPro" id="IPR000757">
    <property type="entry name" value="Beta-glucanase-like"/>
</dbReference>
<dbReference type="GO" id="GO:0004553">
    <property type="term" value="F:hydrolase activity, hydrolyzing O-glycosyl compounds"/>
    <property type="evidence" value="ECO:0007669"/>
    <property type="project" value="InterPro"/>
</dbReference>
<keyword evidence="1" id="KW-0732">Signal</keyword>
<accession>A0A4S8R279</accession>
<dbReference type="OrthoDB" id="192832at2759"/>
<evidence type="ECO:0000313" key="4">
    <source>
        <dbReference type="Proteomes" id="UP000308671"/>
    </source>
</evidence>
<dbReference type="Proteomes" id="UP000308671">
    <property type="component" value="Unassembled WGS sequence"/>
</dbReference>
<dbReference type="Gene3D" id="2.60.120.200">
    <property type="match status" value="1"/>
</dbReference>
<sequence>MHSLAVSLLCTFSCLASMTSGYKLVHNYDHTNWFTSFVYENLPDPTNGNVNYVSLADAQKLGLTKVIGNQVYMGVDNTTVLSDKVNGKRNSIWVESVHEFTHGILIGDFAHMPGSDCGTWPGLFASWTIRNGNGPYGEIDILEGSNDITQAFISLHTENACTFNSPKSAELGTVNNGNTDCQLSNGAGCSVESTANSYGTPFNKNGGGIYAMQWTSNFIRVWFFARSKIPADITAGTPDPTKWGTPTANFDSANGGCDIDANFPAQTVYFDTTFCGAGAGGQAWSDWSDCPAKTGYSTCQEYVAKVPHAFDDAYWLVNSVKIYQ</sequence>
<name>A0A4S8R279_9HELO</name>
<dbReference type="EMBL" id="PQXL01000109">
    <property type="protein sequence ID" value="THV51480.1"/>
    <property type="molecule type" value="Genomic_DNA"/>
</dbReference>